<dbReference type="GO" id="GO:0046872">
    <property type="term" value="F:metal ion binding"/>
    <property type="evidence" value="ECO:0007669"/>
    <property type="project" value="UniProtKB-KW"/>
</dbReference>
<comment type="subunit">
    <text evidence="11">Homodimer.</text>
</comment>
<evidence type="ECO:0000256" key="6">
    <source>
        <dbReference type="ARBA" id="ARBA00023080"/>
    </source>
</evidence>
<keyword evidence="4 11" id="KW-0378">Hydrolase</keyword>
<evidence type="ECO:0000259" key="12">
    <source>
        <dbReference type="Pfam" id="PF01931"/>
    </source>
</evidence>
<dbReference type="GO" id="GO:0009117">
    <property type="term" value="P:nucleotide metabolic process"/>
    <property type="evidence" value="ECO:0007669"/>
    <property type="project" value="UniProtKB-KW"/>
</dbReference>
<evidence type="ECO:0000256" key="2">
    <source>
        <dbReference type="ARBA" id="ARBA00022723"/>
    </source>
</evidence>
<evidence type="ECO:0000256" key="9">
    <source>
        <dbReference type="ARBA" id="ARBA00048781"/>
    </source>
</evidence>
<dbReference type="InterPro" id="IPR026533">
    <property type="entry name" value="NTPase/PRRC1"/>
</dbReference>
<sequence length="176" mass="19417">MIKVVIASQNPVKIKCTEKAFQEVFKNESFIFSGINVPSNVADQPMTDSETLEGARNRAKNAQSAEPKADYWVGIEGGISETKAGEMLAFAWISIISNDQKGESRTATFTLPPKIVELIHQGIELGLADDMVFKRSNSKQTNGAVGILTHDLIDRSEYYRPAIVLALIPFINPELY</sequence>
<dbReference type="Proteomes" id="UP000036908">
    <property type="component" value="Unassembled WGS sequence"/>
</dbReference>
<evidence type="ECO:0000313" key="13">
    <source>
        <dbReference type="EMBL" id="KOF04591.1"/>
    </source>
</evidence>
<keyword evidence="3 11" id="KW-0547">Nucleotide-binding</keyword>
<evidence type="ECO:0000313" key="14">
    <source>
        <dbReference type="Proteomes" id="UP000036908"/>
    </source>
</evidence>
<feature type="domain" description="Non-canonical purine NTP phosphatase/PRRC1" evidence="12">
    <location>
        <begin position="7"/>
        <end position="171"/>
    </location>
</feature>
<evidence type="ECO:0000256" key="7">
    <source>
        <dbReference type="ARBA" id="ARBA00023211"/>
    </source>
</evidence>
<comment type="cofactor">
    <cofactor evidence="11">
        <name>Mg(2+)</name>
        <dbReference type="ChEBI" id="CHEBI:18420"/>
    </cofactor>
    <cofactor evidence="11">
        <name>Mn(2+)</name>
        <dbReference type="ChEBI" id="CHEBI:29035"/>
    </cofactor>
    <text evidence="11">Binds 1 divalent metal cation per subunit; can use either Mg(2+) or Mn(2+).</text>
</comment>
<dbReference type="GO" id="GO:0006772">
    <property type="term" value="P:thiamine metabolic process"/>
    <property type="evidence" value="ECO:0007669"/>
    <property type="project" value="TreeGrafter"/>
</dbReference>
<dbReference type="EC" id="3.6.1.73" evidence="11"/>
<dbReference type="PANTHER" id="PTHR34699:SF2">
    <property type="entry name" value="NON-CANONICAL PURINE NTP PHOSPHATASE_PRRC1 DOMAIN-CONTAINING PROTEIN"/>
    <property type="match status" value="1"/>
</dbReference>
<dbReference type="SUPFAM" id="SSF52972">
    <property type="entry name" value="ITPase-like"/>
    <property type="match status" value="1"/>
</dbReference>
<dbReference type="AlphaFoldDB" id="A0A0L8AQT8"/>
<evidence type="ECO:0000256" key="3">
    <source>
        <dbReference type="ARBA" id="ARBA00022741"/>
    </source>
</evidence>
<dbReference type="GO" id="GO:0103023">
    <property type="term" value="F:ITPase activity"/>
    <property type="evidence" value="ECO:0007669"/>
    <property type="project" value="UniProtKB-EC"/>
</dbReference>
<dbReference type="InterPro" id="IPR029001">
    <property type="entry name" value="ITPase-like_fam"/>
</dbReference>
<dbReference type="RefSeq" id="WP_053221742.1">
    <property type="nucleotide sequence ID" value="NZ_JSVA01000001.1"/>
</dbReference>
<dbReference type="HAMAP" id="MF_00648">
    <property type="entry name" value="Non_canon_purine_NTPase_YjjX"/>
    <property type="match status" value="1"/>
</dbReference>
<dbReference type="GO" id="GO:0000166">
    <property type="term" value="F:nucleotide binding"/>
    <property type="evidence" value="ECO:0007669"/>
    <property type="project" value="UniProtKB-KW"/>
</dbReference>
<comment type="similarity">
    <text evidence="10 11">Belongs to the YjjX NTPase family.</text>
</comment>
<comment type="function">
    <text evidence="11">Phosphatase that hydrolyzes non-canonical purine nucleotides such as XTP and ITP to their respective diphosphate derivatives. Probably excludes non-canonical purines from DNA/RNA precursor pool, thus preventing their incorporation into DNA/RNA and avoiding chromosomal lesions.</text>
</comment>
<dbReference type="EMBL" id="JSVA01000001">
    <property type="protein sequence ID" value="KOF04591.1"/>
    <property type="molecule type" value="Genomic_DNA"/>
</dbReference>
<keyword evidence="6 11" id="KW-0546">Nucleotide metabolism</keyword>
<evidence type="ECO:0000256" key="1">
    <source>
        <dbReference type="ARBA" id="ARBA00001936"/>
    </source>
</evidence>
<proteinExistence type="inferred from homology"/>
<accession>A0A0L8AQT8</accession>
<dbReference type="NCBIfam" id="TIGR00258">
    <property type="entry name" value="inosine/xanthosine triphosphatase"/>
    <property type="match status" value="1"/>
</dbReference>
<dbReference type="FunFam" id="3.90.950.10:FF:000002">
    <property type="entry name" value="Inosine/xanthosine triphosphatase"/>
    <property type="match status" value="1"/>
</dbReference>
<comment type="caution">
    <text evidence="11">Lacks conserved residue(s) required for the propagation of feature annotation.</text>
</comment>
<keyword evidence="5 11" id="KW-0460">Magnesium</keyword>
<comment type="cofactor">
    <cofactor evidence="1">
        <name>Mn(2+)</name>
        <dbReference type="ChEBI" id="CHEBI:29035"/>
    </cofactor>
</comment>
<dbReference type="NCBIfam" id="NF003459">
    <property type="entry name" value="PRK05074.1"/>
    <property type="match status" value="1"/>
</dbReference>
<evidence type="ECO:0000256" key="11">
    <source>
        <dbReference type="HAMAP-Rule" id="MF_00648"/>
    </source>
</evidence>
<evidence type="ECO:0000256" key="5">
    <source>
        <dbReference type="ARBA" id="ARBA00022842"/>
    </source>
</evidence>
<evidence type="ECO:0000256" key="4">
    <source>
        <dbReference type="ARBA" id="ARBA00022801"/>
    </source>
</evidence>
<keyword evidence="2 11" id="KW-0479">Metal-binding</keyword>
<evidence type="ECO:0000256" key="8">
    <source>
        <dbReference type="ARBA" id="ARBA00048174"/>
    </source>
</evidence>
<gene>
    <name evidence="13" type="ORF">OB69_00580</name>
</gene>
<dbReference type="PANTHER" id="PTHR34699">
    <property type="match status" value="1"/>
</dbReference>
<dbReference type="OrthoDB" id="164951at2"/>
<organism evidence="13 14">
    <name type="scientific">Roseivirga seohaensis subsp. aquiponti</name>
    <dbReference type="NCBI Taxonomy" id="1566026"/>
    <lineage>
        <taxon>Bacteria</taxon>
        <taxon>Pseudomonadati</taxon>
        <taxon>Bacteroidota</taxon>
        <taxon>Cytophagia</taxon>
        <taxon>Cytophagales</taxon>
        <taxon>Roseivirgaceae</taxon>
        <taxon>Roseivirga</taxon>
    </lineage>
</organism>
<dbReference type="InterPro" id="IPR050299">
    <property type="entry name" value="YjjX_NTPase"/>
</dbReference>
<comment type="catalytic activity">
    <reaction evidence="8 11">
        <text>ITP + H2O = IDP + phosphate + H(+)</text>
        <dbReference type="Rhea" id="RHEA:28330"/>
        <dbReference type="ChEBI" id="CHEBI:15377"/>
        <dbReference type="ChEBI" id="CHEBI:15378"/>
        <dbReference type="ChEBI" id="CHEBI:43474"/>
        <dbReference type="ChEBI" id="CHEBI:58280"/>
        <dbReference type="ChEBI" id="CHEBI:61402"/>
        <dbReference type="EC" id="3.6.1.73"/>
    </reaction>
</comment>
<keyword evidence="14" id="KW-1185">Reference proteome</keyword>
<dbReference type="Pfam" id="PF01931">
    <property type="entry name" value="NTPase_I-T"/>
    <property type="match status" value="1"/>
</dbReference>
<keyword evidence="7 11" id="KW-0464">Manganese</keyword>
<dbReference type="Gene3D" id="3.90.950.10">
    <property type="match status" value="1"/>
</dbReference>
<evidence type="ECO:0000256" key="10">
    <source>
        <dbReference type="ARBA" id="ARBA00060855"/>
    </source>
</evidence>
<reference evidence="14" key="1">
    <citation type="submission" date="2014-11" db="EMBL/GenBank/DDBJ databases">
        <title>Genome sequencing of Roseivirga sp. D-25.</title>
        <authorList>
            <person name="Selvaratnam C."/>
            <person name="Thevarajoo S."/>
            <person name="Goh K.M."/>
            <person name="Eee R."/>
            <person name="Chan K.-G."/>
            <person name="Chong C.S."/>
        </authorList>
    </citation>
    <scope>NUCLEOTIDE SEQUENCE [LARGE SCALE GENOMIC DNA]</scope>
    <source>
        <strain evidence="14">D-25</strain>
    </source>
</reference>
<protein>
    <recommendedName>
        <fullName evidence="11">Probable inosine/xanthosine triphosphatase</fullName>
        <shortName evidence="11">ITPase/XTPase</shortName>
        <ecNumber evidence="11">3.6.1.73</ecNumber>
    </recommendedName>
    <alternativeName>
        <fullName evidence="11">Non-canonical purine NTP phosphatase</fullName>
    </alternativeName>
    <alternativeName>
        <fullName evidence="11">Non-standard purine NTP phosphatase</fullName>
    </alternativeName>
    <alternativeName>
        <fullName evidence="11">Nucleoside-triphosphate phosphatase</fullName>
        <shortName evidence="11">NTPase</shortName>
    </alternativeName>
</protein>
<name>A0A0L8AQT8_9BACT</name>
<dbReference type="InterPro" id="IPR002786">
    <property type="entry name" value="Non_canon_purine_NTPase"/>
</dbReference>
<dbReference type="PATRIC" id="fig|1566026.4.peg.123"/>
<comment type="caution">
    <text evidence="13">The sequence shown here is derived from an EMBL/GenBank/DDBJ whole genome shotgun (WGS) entry which is preliminary data.</text>
</comment>
<comment type="catalytic activity">
    <reaction evidence="9 11">
        <text>XTP + H2O = XDP + phosphate + H(+)</text>
        <dbReference type="Rhea" id="RHEA:28406"/>
        <dbReference type="ChEBI" id="CHEBI:15377"/>
        <dbReference type="ChEBI" id="CHEBI:15378"/>
        <dbReference type="ChEBI" id="CHEBI:43474"/>
        <dbReference type="ChEBI" id="CHEBI:59884"/>
        <dbReference type="ChEBI" id="CHEBI:61314"/>
        <dbReference type="EC" id="3.6.1.73"/>
    </reaction>
</comment>